<keyword evidence="1" id="KW-0805">Transcription regulation</keyword>
<dbReference type="PRINTS" id="PR00598">
    <property type="entry name" value="HTHMARR"/>
</dbReference>
<dbReference type="SUPFAM" id="SSF46785">
    <property type="entry name" value="Winged helix' DNA-binding domain"/>
    <property type="match status" value="1"/>
</dbReference>
<gene>
    <name evidence="5" type="ORF">L0M14_15825</name>
</gene>
<dbReference type="InterPro" id="IPR000835">
    <property type="entry name" value="HTH_MarR-typ"/>
</dbReference>
<dbReference type="InterPro" id="IPR036390">
    <property type="entry name" value="WH_DNA-bd_sf"/>
</dbReference>
<dbReference type="EMBL" id="CP090978">
    <property type="protein sequence ID" value="UJF31326.1"/>
    <property type="molecule type" value="Genomic_DNA"/>
</dbReference>
<reference evidence="5 6" key="1">
    <citation type="journal article" date="2024" name="Int. J. Syst. Evol. Microbiol.">
        <title>Paenibacillus hexagrammi sp. nov., a novel bacterium isolated from the gut content of Hexagrammos agrammus.</title>
        <authorList>
            <person name="Jung H.K."/>
            <person name="Kim D.G."/>
            <person name="Zin H."/>
            <person name="Park J."/>
            <person name="Jung H."/>
            <person name="Kim Y.O."/>
            <person name="Kong H.J."/>
            <person name="Kim J.W."/>
            <person name="Kim Y.S."/>
        </authorList>
    </citation>
    <scope>NUCLEOTIDE SEQUENCE [LARGE SCALE GENOMIC DNA]</scope>
    <source>
        <strain evidence="5 6">YPD9-1</strain>
    </source>
</reference>
<evidence type="ECO:0000313" key="6">
    <source>
        <dbReference type="Proteomes" id="UP001649230"/>
    </source>
</evidence>
<keyword evidence="3" id="KW-0804">Transcription</keyword>
<dbReference type="InterPro" id="IPR023187">
    <property type="entry name" value="Tscrpt_reg_MarR-type_CS"/>
</dbReference>
<dbReference type="Proteomes" id="UP001649230">
    <property type="component" value="Chromosome"/>
</dbReference>
<organism evidence="5 6">
    <name type="scientific">Paenibacillus hexagrammi</name>
    <dbReference type="NCBI Taxonomy" id="2908839"/>
    <lineage>
        <taxon>Bacteria</taxon>
        <taxon>Bacillati</taxon>
        <taxon>Bacillota</taxon>
        <taxon>Bacilli</taxon>
        <taxon>Bacillales</taxon>
        <taxon>Paenibacillaceae</taxon>
        <taxon>Paenibacillus</taxon>
    </lineage>
</organism>
<feature type="domain" description="HTH marR-type" evidence="4">
    <location>
        <begin position="4"/>
        <end position="136"/>
    </location>
</feature>
<evidence type="ECO:0000256" key="1">
    <source>
        <dbReference type="ARBA" id="ARBA00023015"/>
    </source>
</evidence>
<sequence>MSVNDSIGFIISKTARKLNQMLSIQFQPYDITTEQWSVLNKLAEEGGITQKELSCRIEKDPTNVTRILDQLERKGWIERVANEEDRRSFLTYATESGRALSDELEPIEKEFVQSILHSVSDEEIALLRSIMARINANLEAKSSEV</sequence>
<dbReference type="PANTHER" id="PTHR42756:SF1">
    <property type="entry name" value="TRANSCRIPTIONAL REPRESSOR OF EMRAB OPERON"/>
    <property type="match status" value="1"/>
</dbReference>
<evidence type="ECO:0000259" key="4">
    <source>
        <dbReference type="PROSITE" id="PS50995"/>
    </source>
</evidence>
<evidence type="ECO:0000256" key="3">
    <source>
        <dbReference type="ARBA" id="ARBA00023163"/>
    </source>
</evidence>
<keyword evidence="6" id="KW-1185">Reference proteome</keyword>
<dbReference type="PROSITE" id="PS50995">
    <property type="entry name" value="HTH_MARR_2"/>
    <property type="match status" value="1"/>
</dbReference>
<dbReference type="InterPro" id="IPR036388">
    <property type="entry name" value="WH-like_DNA-bd_sf"/>
</dbReference>
<protein>
    <submittedName>
        <fullName evidence="5">MarR family transcriptional regulator</fullName>
    </submittedName>
</protein>
<dbReference type="SMART" id="SM00347">
    <property type="entry name" value="HTH_MARR"/>
    <property type="match status" value="1"/>
</dbReference>
<keyword evidence="2" id="KW-0238">DNA-binding</keyword>
<accession>A0ABY3SDW7</accession>
<evidence type="ECO:0000256" key="2">
    <source>
        <dbReference type="ARBA" id="ARBA00023125"/>
    </source>
</evidence>
<evidence type="ECO:0000313" key="5">
    <source>
        <dbReference type="EMBL" id="UJF31326.1"/>
    </source>
</evidence>
<dbReference type="PANTHER" id="PTHR42756">
    <property type="entry name" value="TRANSCRIPTIONAL REGULATOR, MARR"/>
    <property type="match status" value="1"/>
</dbReference>
<name>A0ABY3SDW7_9BACL</name>
<dbReference type="PROSITE" id="PS01117">
    <property type="entry name" value="HTH_MARR_1"/>
    <property type="match status" value="1"/>
</dbReference>
<dbReference type="Pfam" id="PF01047">
    <property type="entry name" value="MarR"/>
    <property type="match status" value="1"/>
</dbReference>
<dbReference type="RefSeq" id="WP_235117673.1">
    <property type="nucleotide sequence ID" value="NZ_CP090978.1"/>
</dbReference>
<dbReference type="Gene3D" id="1.10.10.10">
    <property type="entry name" value="Winged helix-like DNA-binding domain superfamily/Winged helix DNA-binding domain"/>
    <property type="match status" value="1"/>
</dbReference>
<proteinExistence type="predicted"/>